<keyword evidence="2" id="KW-1133">Transmembrane helix</keyword>
<dbReference type="EMBL" id="FOFA01000010">
    <property type="protein sequence ID" value="SER22149.1"/>
    <property type="molecule type" value="Genomic_DNA"/>
</dbReference>
<dbReference type="SUPFAM" id="SSF50969">
    <property type="entry name" value="YVTN repeat-like/Quinoprotein amine dehydrogenase"/>
    <property type="match status" value="1"/>
</dbReference>
<gene>
    <name evidence="4" type="ORF">SAMN05421756_11097</name>
</gene>
<evidence type="ECO:0008006" key="6">
    <source>
        <dbReference type="Google" id="ProtNLM"/>
    </source>
</evidence>
<dbReference type="InterPro" id="IPR011044">
    <property type="entry name" value="Quino_amine_DH_bsu"/>
</dbReference>
<dbReference type="STRING" id="1036181.SAMN05421756_11097"/>
<dbReference type="RefSeq" id="WP_091185440.1">
    <property type="nucleotide sequence ID" value="NZ_FOFA01000010.1"/>
</dbReference>
<feature type="chain" id="PRO_5038443339" description="WD40 repeat domain-containing protein" evidence="3">
    <location>
        <begin position="28"/>
        <end position="325"/>
    </location>
</feature>
<feature type="signal peptide" evidence="3">
    <location>
        <begin position="1"/>
        <end position="27"/>
    </location>
</feature>
<accession>A0A1H9MF62</accession>
<dbReference type="Proteomes" id="UP000198504">
    <property type="component" value="Unassembled WGS sequence"/>
</dbReference>
<dbReference type="AlphaFoldDB" id="A0A1H9MF62"/>
<evidence type="ECO:0000256" key="1">
    <source>
        <dbReference type="SAM" id="MobiDB-lite"/>
    </source>
</evidence>
<keyword evidence="2" id="KW-0472">Membrane</keyword>
<protein>
    <recommendedName>
        <fullName evidence="6">WD40 repeat domain-containing protein</fullName>
    </recommendedName>
</protein>
<keyword evidence="3" id="KW-0732">Signal</keyword>
<evidence type="ECO:0000313" key="4">
    <source>
        <dbReference type="EMBL" id="SER22149.1"/>
    </source>
</evidence>
<name>A0A1H9MF62_9ACTN</name>
<proteinExistence type="predicted"/>
<reference evidence="5" key="1">
    <citation type="submission" date="2016-10" db="EMBL/GenBank/DDBJ databases">
        <authorList>
            <person name="Varghese N."/>
            <person name="Submissions S."/>
        </authorList>
    </citation>
    <scope>NUCLEOTIDE SEQUENCE [LARGE SCALE GENOMIC DNA]</scope>
    <source>
        <strain evidence="5">CGMCC 4.6856</strain>
    </source>
</reference>
<evidence type="ECO:0000256" key="2">
    <source>
        <dbReference type="SAM" id="Phobius"/>
    </source>
</evidence>
<organism evidence="4 5">
    <name type="scientific">Microlunatus flavus</name>
    <dbReference type="NCBI Taxonomy" id="1036181"/>
    <lineage>
        <taxon>Bacteria</taxon>
        <taxon>Bacillati</taxon>
        <taxon>Actinomycetota</taxon>
        <taxon>Actinomycetes</taxon>
        <taxon>Propionibacteriales</taxon>
        <taxon>Propionibacteriaceae</taxon>
        <taxon>Microlunatus</taxon>
    </lineage>
</organism>
<keyword evidence="2" id="KW-0812">Transmembrane</keyword>
<keyword evidence="5" id="KW-1185">Reference proteome</keyword>
<feature type="compositionally biased region" description="Low complexity" evidence="1">
    <location>
        <begin position="267"/>
        <end position="280"/>
    </location>
</feature>
<feature type="transmembrane region" description="Helical" evidence="2">
    <location>
        <begin position="301"/>
        <end position="321"/>
    </location>
</feature>
<sequence>MRWRATLRGTAAAVVAFGVALAFPVTAGAAGKVAFTIKDSRIAENSGMAADPTNKVWWTVNDSGSLGVVYGIDATGKVKGTLRFNAFPVDAEAVAWHKDRLYVGDIGDNDEKRKTVRVYYFDDPKPDDETRTYRAYDFRYPDGAHDAETLLVTPAGVLYIATKEAKGGLYRAPEKPSRDGVNKLKRVKDVPATLADGVILPGGKEIAYLTYGKVFVVNGTSGKVVASEDVTGVPQAEALALSFDGRSLLVGGEGKASKVYSMPIPAAAGASPSPSASTDPGSDEDPEDVPTTAVAKQRGTYLAVGLAGVVAVVAGVVVAVVRRPG</sequence>
<evidence type="ECO:0000256" key="3">
    <source>
        <dbReference type="SAM" id="SignalP"/>
    </source>
</evidence>
<feature type="region of interest" description="Disordered" evidence="1">
    <location>
        <begin position="267"/>
        <end position="293"/>
    </location>
</feature>
<evidence type="ECO:0000313" key="5">
    <source>
        <dbReference type="Proteomes" id="UP000198504"/>
    </source>
</evidence>